<dbReference type="InterPro" id="IPR002178">
    <property type="entry name" value="PTS_EIIA_type-2_dom"/>
</dbReference>
<protein>
    <submittedName>
        <fullName evidence="2">PTS system galactitol-specific IIA component</fullName>
    </submittedName>
</protein>
<reference evidence="2 3" key="1">
    <citation type="submission" date="2019-03" db="EMBL/GenBank/DDBJ databases">
        <title>Genomic Encyclopedia of Type Strains, Phase IV (KMG-IV): sequencing the most valuable type-strain genomes for metagenomic binning, comparative biology and taxonomic classification.</title>
        <authorList>
            <person name="Goeker M."/>
        </authorList>
    </citation>
    <scope>NUCLEOTIDE SEQUENCE [LARGE SCALE GENOMIC DNA]</scope>
    <source>
        <strain evidence="2 3">DSM 29481</strain>
    </source>
</reference>
<dbReference type="PROSITE" id="PS51094">
    <property type="entry name" value="PTS_EIIA_TYPE_2"/>
    <property type="match status" value="1"/>
</dbReference>
<gene>
    <name evidence="2" type="ORF">EDD61_1149</name>
</gene>
<organism evidence="2 3">
    <name type="scientific">Longicatena caecimuris</name>
    <dbReference type="NCBI Taxonomy" id="1796635"/>
    <lineage>
        <taxon>Bacteria</taxon>
        <taxon>Bacillati</taxon>
        <taxon>Bacillota</taxon>
        <taxon>Erysipelotrichia</taxon>
        <taxon>Erysipelotrichales</taxon>
        <taxon>Erysipelotrichaceae</taxon>
        <taxon>Longicatena</taxon>
    </lineage>
</organism>
<dbReference type="EMBL" id="SMBP01000014">
    <property type="protein sequence ID" value="TCU58277.1"/>
    <property type="molecule type" value="Genomic_DNA"/>
</dbReference>
<accession>A0A4R3TBH0</accession>
<dbReference type="PANTHER" id="PTHR47738:SF3">
    <property type="entry name" value="PHOSPHOTRANSFERASE SYSTEM MANNITOL_FRUCTOSE-SPECIFIC IIA DOMAIN CONTAINING PROTEIN"/>
    <property type="match status" value="1"/>
</dbReference>
<dbReference type="InterPro" id="IPR051541">
    <property type="entry name" value="PTS_SugarTrans_NitroReg"/>
</dbReference>
<name>A0A4R3TBH0_9FIRM</name>
<dbReference type="GeneID" id="73794753"/>
<dbReference type="InterPro" id="IPR016152">
    <property type="entry name" value="PTrfase/Anion_transptr"/>
</dbReference>
<evidence type="ECO:0000313" key="2">
    <source>
        <dbReference type="EMBL" id="TCU58277.1"/>
    </source>
</evidence>
<evidence type="ECO:0000313" key="3">
    <source>
        <dbReference type="Proteomes" id="UP000295773"/>
    </source>
</evidence>
<dbReference type="RefSeq" id="WP_008689912.1">
    <property type="nucleotide sequence ID" value="NZ_AP024510.1"/>
</dbReference>
<comment type="caution">
    <text evidence="2">The sequence shown here is derived from an EMBL/GenBank/DDBJ whole genome shotgun (WGS) entry which is preliminary data.</text>
</comment>
<feature type="domain" description="PTS EIIA type-2" evidence="1">
    <location>
        <begin position="3"/>
        <end position="150"/>
    </location>
</feature>
<dbReference type="PANTHER" id="PTHR47738">
    <property type="entry name" value="PTS SYSTEM FRUCTOSE-LIKE EIIA COMPONENT-RELATED"/>
    <property type="match status" value="1"/>
</dbReference>
<dbReference type="Pfam" id="PF00359">
    <property type="entry name" value="PTS_EIIA_2"/>
    <property type="match status" value="1"/>
</dbReference>
<proteinExistence type="predicted"/>
<dbReference type="CDD" id="cd00211">
    <property type="entry name" value="PTS_IIA_fru"/>
    <property type="match status" value="1"/>
</dbReference>
<sequence length="155" mass="17433">MKFQFVPELVKTDLEAVNQKEAITSLVTLLRKEGCVQDDYAGLVLEREQQYPTGLQTKGAAIAMPHAFDERIKDSHVAIGILKDAVSFHNMEDMEESLNVHIIFLLAVGQAHEQLEMLKILMGLFQEETMLQKMLATHSSQAICDMLNGYVQQQA</sequence>
<keyword evidence="3" id="KW-1185">Reference proteome</keyword>
<dbReference type="AlphaFoldDB" id="A0A4R3TBH0"/>
<dbReference type="Proteomes" id="UP000295773">
    <property type="component" value="Unassembled WGS sequence"/>
</dbReference>
<dbReference type="Gene3D" id="3.40.930.10">
    <property type="entry name" value="Mannitol-specific EII, Chain A"/>
    <property type="match status" value="1"/>
</dbReference>
<dbReference type="SUPFAM" id="SSF55804">
    <property type="entry name" value="Phoshotransferase/anion transport protein"/>
    <property type="match status" value="1"/>
</dbReference>
<evidence type="ECO:0000259" key="1">
    <source>
        <dbReference type="PROSITE" id="PS51094"/>
    </source>
</evidence>